<sequence length="304" mass="35186">MNKKKVKWTEEQERLLINWAEKASGYAWLHNKSVTHYKYKNLYISGPACVCAYIAGATSLISTNESGDWESKFVGLFSILAGILTNLQEVFTFKELSEQHRISGLQFSSFFRDISVEMSLHPDHRKDPIEYITLKRMEFDKLLEQSPITPKVILNHFDKKFKFLNIHKPDIATNLQTIVPYRGTQYIINKKSYKKLALMEFYFKRWRGYAALKKANYIRERIRKSGCLIEVANSESNSSMDNILTNNYNINLNYDNSGENTTDSSQSIEGTNNVNRITSNPLKKFELQNIKISNSNPIHNDTEV</sequence>
<evidence type="ECO:0008006" key="3">
    <source>
        <dbReference type="Google" id="ProtNLM"/>
    </source>
</evidence>
<keyword evidence="1" id="KW-0472">Membrane</keyword>
<protein>
    <recommendedName>
        <fullName evidence="3">SMODS and SLOG-associating 2TM effector domain-containing protein</fullName>
    </recommendedName>
</protein>
<organism evidence="2">
    <name type="scientific">viral metagenome</name>
    <dbReference type="NCBI Taxonomy" id="1070528"/>
    <lineage>
        <taxon>unclassified sequences</taxon>
        <taxon>metagenomes</taxon>
        <taxon>organismal metagenomes</taxon>
    </lineage>
</organism>
<proteinExistence type="predicted"/>
<dbReference type="EMBL" id="MN740876">
    <property type="protein sequence ID" value="QHU16102.1"/>
    <property type="molecule type" value="Genomic_DNA"/>
</dbReference>
<keyword evidence="1" id="KW-0812">Transmembrane</keyword>
<evidence type="ECO:0000313" key="2">
    <source>
        <dbReference type="EMBL" id="QHU16102.1"/>
    </source>
</evidence>
<evidence type="ECO:0000256" key="1">
    <source>
        <dbReference type="SAM" id="Phobius"/>
    </source>
</evidence>
<accession>A0A6C0KDK5</accession>
<dbReference type="AlphaFoldDB" id="A0A6C0KDK5"/>
<keyword evidence="1" id="KW-1133">Transmembrane helix</keyword>
<name>A0A6C0KDK5_9ZZZZ</name>
<reference evidence="2" key="1">
    <citation type="journal article" date="2020" name="Nature">
        <title>Giant virus diversity and host interactions through global metagenomics.</title>
        <authorList>
            <person name="Schulz F."/>
            <person name="Roux S."/>
            <person name="Paez-Espino D."/>
            <person name="Jungbluth S."/>
            <person name="Walsh D.A."/>
            <person name="Denef V.J."/>
            <person name="McMahon K.D."/>
            <person name="Konstantinidis K.T."/>
            <person name="Eloe-Fadrosh E.A."/>
            <person name="Kyrpides N.C."/>
            <person name="Woyke T."/>
        </authorList>
    </citation>
    <scope>NUCLEOTIDE SEQUENCE</scope>
    <source>
        <strain evidence="2">GVMAG-S-3300011013-78</strain>
    </source>
</reference>
<feature type="transmembrane region" description="Helical" evidence="1">
    <location>
        <begin position="42"/>
        <end position="61"/>
    </location>
</feature>
<dbReference type="NCBIfam" id="NF033632">
    <property type="entry name" value="SLATT_4"/>
    <property type="match status" value="1"/>
</dbReference>